<proteinExistence type="predicted"/>
<dbReference type="AlphaFoldDB" id="A0A8S2FZW9"/>
<comment type="caution">
    <text evidence="1">The sequence shown here is derived from an EMBL/GenBank/DDBJ whole genome shotgun (WGS) entry which is preliminary data.</text>
</comment>
<dbReference type="Proteomes" id="UP000682733">
    <property type="component" value="Unassembled WGS sequence"/>
</dbReference>
<feature type="non-terminal residue" evidence="1">
    <location>
        <position position="1"/>
    </location>
</feature>
<accession>A0A8S2FZW9</accession>
<gene>
    <name evidence="1" type="ORF">OVA965_LOCUS42047</name>
    <name evidence="2" type="ORF">TMI583_LOCUS43853</name>
</gene>
<evidence type="ECO:0000313" key="2">
    <source>
        <dbReference type="EMBL" id="CAF4408584.1"/>
    </source>
</evidence>
<dbReference type="Proteomes" id="UP000677228">
    <property type="component" value="Unassembled WGS sequence"/>
</dbReference>
<sequence length="32" mass="3425">YAGRESAAATATGIKSSHYTEQKSYMKTAMAL</sequence>
<evidence type="ECO:0000313" key="3">
    <source>
        <dbReference type="Proteomes" id="UP000677228"/>
    </source>
</evidence>
<name>A0A8S2FZW9_9BILA</name>
<protein>
    <submittedName>
        <fullName evidence="1">Uncharacterized protein</fullName>
    </submittedName>
</protein>
<evidence type="ECO:0000313" key="1">
    <source>
        <dbReference type="EMBL" id="CAF1600214.1"/>
    </source>
</evidence>
<reference evidence="1" key="1">
    <citation type="submission" date="2021-02" db="EMBL/GenBank/DDBJ databases">
        <authorList>
            <person name="Nowell W R."/>
        </authorList>
    </citation>
    <scope>NUCLEOTIDE SEQUENCE</scope>
</reference>
<organism evidence="1 3">
    <name type="scientific">Didymodactylos carnosus</name>
    <dbReference type="NCBI Taxonomy" id="1234261"/>
    <lineage>
        <taxon>Eukaryota</taxon>
        <taxon>Metazoa</taxon>
        <taxon>Spiralia</taxon>
        <taxon>Gnathifera</taxon>
        <taxon>Rotifera</taxon>
        <taxon>Eurotatoria</taxon>
        <taxon>Bdelloidea</taxon>
        <taxon>Philodinida</taxon>
        <taxon>Philodinidae</taxon>
        <taxon>Didymodactylos</taxon>
    </lineage>
</organism>
<dbReference type="EMBL" id="CAJNOK010050436">
    <property type="protein sequence ID" value="CAF1600214.1"/>
    <property type="molecule type" value="Genomic_DNA"/>
</dbReference>
<dbReference type="EMBL" id="CAJOBA010074205">
    <property type="protein sequence ID" value="CAF4408584.1"/>
    <property type="molecule type" value="Genomic_DNA"/>
</dbReference>